<reference evidence="1 2" key="1">
    <citation type="submission" date="2019-03" db="EMBL/GenBank/DDBJ databases">
        <title>Single cell metagenomics reveals metabolic interactions within the superorganism composed of flagellate Streblomastix strix and complex community of Bacteroidetes bacteria on its surface.</title>
        <authorList>
            <person name="Treitli S.C."/>
            <person name="Kolisko M."/>
            <person name="Husnik F."/>
            <person name="Keeling P."/>
            <person name="Hampl V."/>
        </authorList>
    </citation>
    <scope>NUCLEOTIDE SEQUENCE [LARGE SCALE GENOMIC DNA]</scope>
    <source>
        <strain evidence="1">ST1C</strain>
    </source>
</reference>
<comment type="caution">
    <text evidence="1">The sequence shown here is derived from an EMBL/GenBank/DDBJ whole genome shotgun (WGS) entry which is preliminary data.</text>
</comment>
<dbReference type="Proteomes" id="UP000324800">
    <property type="component" value="Unassembled WGS sequence"/>
</dbReference>
<evidence type="ECO:0000313" key="1">
    <source>
        <dbReference type="EMBL" id="KAA6377104.1"/>
    </source>
</evidence>
<gene>
    <name evidence="1" type="ORF">EZS28_027369</name>
</gene>
<accession>A0A5J4V3M4</accession>
<sequence length="90" mass="10306">MAPKLPKRNIKALVSRRSSLSLAALILACIHDFPGQPTLPARDYGVTLRKVYDVTRYYFYATQYTEEHTKYPIEAYRIGANFQHPSLSSK</sequence>
<evidence type="ECO:0000313" key="2">
    <source>
        <dbReference type="Proteomes" id="UP000324800"/>
    </source>
</evidence>
<dbReference type="AlphaFoldDB" id="A0A5J4V3M4"/>
<proteinExistence type="predicted"/>
<organism evidence="1 2">
    <name type="scientific">Streblomastix strix</name>
    <dbReference type="NCBI Taxonomy" id="222440"/>
    <lineage>
        <taxon>Eukaryota</taxon>
        <taxon>Metamonada</taxon>
        <taxon>Preaxostyla</taxon>
        <taxon>Oxymonadida</taxon>
        <taxon>Streblomastigidae</taxon>
        <taxon>Streblomastix</taxon>
    </lineage>
</organism>
<dbReference type="PROSITE" id="PS51257">
    <property type="entry name" value="PROKAR_LIPOPROTEIN"/>
    <property type="match status" value="1"/>
</dbReference>
<dbReference type="EMBL" id="SNRW01010042">
    <property type="protein sequence ID" value="KAA6377104.1"/>
    <property type="molecule type" value="Genomic_DNA"/>
</dbReference>
<protein>
    <submittedName>
        <fullName evidence="1">Uncharacterized protein</fullName>
    </submittedName>
</protein>
<name>A0A5J4V3M4_9EUKA</name>